<protein>
    <submittedName>
        <fullName evidence="1">Uncharacterized protein</fullName>
    </submittedName>
</protein>
<gene>
    <name evidence="1" type="ORF">HK439_01015</name>
</gene>
<name>A0A926NTB6_9HYPH</name>
<dbReference type="RefSeq" id="WP_190289543.1">
    <property type="nucleotide sequence ID" value="NZ_JABFCZ010000001.1"/>
</dbReference>
<evidence type="ECO:0000313" key="2">
    <source>
        <dbReference type="Proteomes" id="UP000598467"/>
    </source>
</evidence>
<accession>A0A926NTB6</accession>
<evidence type="ECO:0000313" key="1">
    <source>
        <dbReference type="EMBL" id="MBD1544829.1"/>
    </source>
</evidence>
<dbReference type="AlphaFoldDB" id="A0A926NTB6"/>
<reference evidence="1" key="1">
    <citation type="submission" date="2020-05" db="EMBL/GenBank/DDBJ databases">
        <title>Identification of trans-AT polyketide cluster in two marine bacteria, producers of a novel glutaramide-containing polyketide sesbanimide D and analogs.</title>
        <authorList>
            <person name="Kacar D."/>
            <person name="Rodriguez P."/>
            <person name="Canedo L."/>
            <person name="Gonzalez E."/>
            <person name="Galan B."/>
            <person name="De La Calle F."/>
            <person name="Garcia J.L."/>
        </authorList>
    </citation>
    <scope>NUCLEOTIDE SEQUENCE</scope>
    <source>
        <strain evidence="1">PHM038</strain>
    </source>
</reference>
<sequence length="52" mass="6163">MCIFRTRLFRADGCRQPRLTDQAQWEKDPLSHPVLARMTPHELADLPFDRPE</sequence>
<proteinExistence type="predicted"/>
<comment type="caution">
    <text evidence="1">The sequence shown here is derived from an EMBL/GenBank/DDBJ whole genome shotgun (WGS) entry which is preliminary data.</text>
</comment>
<organism evidence="1 2">
    <name type="scientific">Roseibium aggregatum</name>
    <dbReference type="NCBI Taxonomy" id="187304"/>
    <lineage>
        <taxon>Bacteria</taxon>
        <taxon>Pseudomonadati</taxon>
        <taxon>Pseudomonadota</taxon>
        <taxon>Alphaproteobacteria</taxon>
        <taxon>Hyphomicrobiales</taxon>
        <taxon>Stappiaceae</taxon>
        <taxon>Roseibium</taxon>
    </lineage>
</organism>
<dbReference type="Proteomes" id="UP000598467">
    <property type="component" value="Unassembled WGS sequence"/>
</dbReference>
<dbReference type="EMBL" id="JABFCZ010000001">
    <property type="protein sequence ID" value="MBD1544829.1"/>
    <property type="molecule type" value="Genomic_DNA"/>
</dbReference>